<name>A0A7M1BB56_9BACT</name>
<comment type="subcellular location">
    <subcellularLocation>
        <location evidence="1">Secreted</location>
    </subcellularLocation>
</comment>
<evidence type="ECO:0000256" key="2">
    <source>
        <dbReference type="ARBA" id="ARBA00022525"/>
    </source>
</evidence>
<dbReference type="Proteomes" id="UP000593580">
    <property type="component" value="Chromosome"/>
</dbReference>
<dbReference type="InterPro" id="IPR013320">
    <property type="entry name" value="ConA-like_dom_sf"/>
</dbReference>
<dbReference type="SUPFAM" id="SSF49899">
    <property type="entry name" value="Concanavalin A-like lectins/glucanases"/>
    <property type="match status" value="2"/>
</dbReference>
<dbReference type="PANTHER" id="PTHR38340">
    <property type="entry name" value="S-LAYER PROTEIN"/>
    <property type="match status" value="1"/>
</dbReference>
<evidence type="ECO:0000256" key="3">
    <source>
        <dbReference type="SAM" id="MobiDB-lite"/>
    </source>
</evidence>
<sequence length="1785" mass="187291">MAQIIASVSSVNGVFYVKHPDGSQVQLHEGDKIYEGDIVIGEASNNPMNNIIISMQDGSEMIMLADEEQLFDASLTQEAFSADETVTDISAVTALAEMESGEDNTTDDIVQPDDMETAAGDDSGSASSDSSYTPDFQEINTDFLDQDITTKLRDIDTVSNANEQPDQVQRVVIPATEESSAIENTTPEIINSSDIIVNEDNLEGFRGFGATWAGDVYSIITQAEMLNHLNIHDSDSSHFTVALAHTDGGNNYFKAPSATDAVFSNPTTNHYDETVVQVTQEFLDLYPQIDAQVGDFYFDNVEFDKLGEGDIANITFAVEVSDGEHVSEPKTVEIRVIGSNDAPTIDIVDITATEDIAQVIANASDIDGTIDTSSMSAEHGRLTLQDNGDILYTPDHNFNGTDNISISITDNSGATTTQNFTVNVASVNDVPTLTVSPVESIVEDSVSAGTIIATTAVDDVEGDTTLLEISDTEHYMINDNGDIALTAKGAAVVNVGQDLPDYSVTVHEVTDTTASSVTLSDTNTSNITIADSPTLNLNGKENFELSLAVTPDGMQGNYDIIFNKESTVELAFTNDGHLQFAMRTTDEGWVWHKTDVEYNADALNNITFKYDGEHVTITNTGEDGVTDTYVQNYTGSIIDYGNDLMIGNRPYGNGKYSMDGDVDNIAVTIDGKEALHLDFQGQNPLADSSGNGNDAVLGAGVEIHRTFEGEGVSVDVMPVATTDVNDAPIAVDEIANNSITLSDTNTSNITIADSPTLNLNGKENFELSLAVTPDGMQGNYDIIFNKESTVELAFTNDGHLQFAMRTTDEGWVWHKTDVEYNADALNNITFKYDGEHVTITNTGEDGVTDTYVQNYTGSIIDYGNDLMIGNRPYGNGKYSMDGDVDNIAVTIDGKEALHLDFQGQNPLADSSGNGNDAVLGASAVLHEGEGIVTDEDHSVTIDALANDTDEEGDALSITEIQGQDVSAGQTVNIMSTDGSDMLLGTAAVVSGKINFTPSETLQQMNKGENQDVTFNYTVSDGKGGEDTANITVNVTGSDDAVVQNNYNVGDGNRWHNTTNDLSGEDLTGYTNVVGNVSNDTIIGNEAVHNYDGGSGNDNITGTSGDDTIVGGAGWDTLKGGAGDDTFRVNGTNNGQDTIIGGEGNDTILGGDADDTIGLKNFEAGAVENIDGGAGTNTIQVGDGNRWHNTSSDFSETNISNVDAIKGTASNDTIIGNEAVHNYDGGSGNDNITGTSGDDTIVGGAGWDTLKGGAGDDTFRVNGTNNGQDTIIGGEGNDTILGGDADDTIGLKNFEAGAVENIDGGAGTNTIQVGDGNRWHNTSSDFSETNISNVDAIKGTASNDTIIGNEAVHNYDGGSGNDNITGTSGDDTIVGGAGWDTLKGGAGDDTFRVNGTNNGQDTIIGGEGNDTILGGDADDTIGLKNFEAGAVENIDGGAGTNTIQVGDGNRWHNTSSDFSETNISNVDAIKGTASNDTIIGNEAVHNYDGGSGNDNITGTSGDDTIVGGAGWDTLKGGAGDDTFRVNGTNNGQDTIIGGEGNDTILGGDADDTIGLKNFEAGAVENIDGGAGTNTIQVGDGNRWHNTSSDFSETNISNVDAIKGTASNDTIIGNEAVHNYDGGSGNDNITGTSGDDTIVGGAGSDRINAGAGDDTIVLDIHDAMINGGEGLDTLIASKDMSIDLSALSDSISNIETINLDEGSQNITSLHVEDVLDMTDSDNILRIDGTEEDSVALNTKGDDAEWKLGDFQTTDETTGETYDVYEHQNDDGSMVTIEIDTHIQVDES</sequence>
<dbReference type="Pfam" id="PF00353">
    <property type="entry name" value="HemolysinCabind"/>
    <property type="match status" value="9"/>
</dbReference>
<dbReference type="KEGG" id="spal:FM071_06950"/>
<dbReference type="PRINTS" id="PR00313">
    <property type="entry name" value="CABNDNGRPT"/>
</dbReference>
<reference evidence="4 5" key="1">
    <citation type="submission" date="2019-07" db="EMBL/GenBank/DDBJ databases">
        <title>Sulfurimonas paralvinellae sp. nov., a novel mesophilic, hydrogen- and sulfur-oxidizing chemolithoautotroph within the Epsilonproteo- bacteria isolated from a deep-sea hydrothermal vent polychaete nest, reclassification of Thiomicrospira denitrificans as Sulfurimonas denitrificans comb. nov. and emended description of the genus Sulfurimonas.</title>
        <authorList>
            <person name="Wang S."/>
            <person name="Jiang L."/>
            <person name="Shao Z."/>
        </authorList>
    </citation>
    <scope>NUCLEOTIDE SEQUENCE [LARGE SCALE GENOMIC DNA]</scope>
    <source>
        <strain evidence="4 5">GO25</strain>
    </source>
</reference>
<keyword evidence="2" id="KW-0964">Secreted</keyword>
<dbReference type="InterPro" id="IPR018511">
    <property type="entry name" value="Hemolysin-typ_Ca-bd_CS"/>
</dbReference>
<evidence type="ECO:0000256" key="1">
    <source>
        <dbReference type="ARBA" id="ARBA00004613"/>
    </source>
</evidence>
<evidence type="ECO:0000313" key="4">
    <source>
        <dbReference type="EMBL" id="QOP46048.1"/>
    </source>
</evidence>
<dbReference type="Pfam" id="PF17963">
    <property type="entry name" value="Big_9"/>
    <property type="match status" value="2"/>
</dbReference>
<dbReference type="InterPro" id="IPR050557">
    <property type="entry name" value="RTX_toxin/Mannuronan_C5-epim"/>
</dbReference>
<dbReference type="SUPFAM" id="SSF51120">
    <property type="entry name" value="beta-Roll"/>
    <property type="match status" value="5"/>
</dbReference>
<dbReference type="GO" id="GO:0005509">
    <property type="term" value="F:calcium ion binding"/>
    <property type="evidence" value="ECO:0007669"/>
    <property type="project" value="InterPro"/>
</dbReference>
<dbReference type="Gene3D" id="2.60.40.3440">
    <property type="match status" value="1"/>
</dbReference>
<dbReference type="EMBL" id="CP041406">
    <property type="protein sequence ID" value="QOP46048.1"/>
    <property type="molecule type" value="Genomic_DNA"/>
</dbReference>
<keyword evidence="5" id="KW-1185">Reference proteome</keyword>
<organism evidence="4 5">
    <name type="scientific">Sulfurimonas paralvinellae</name>
    <dbReference type="NCBI Taxonomy" id="317658"/>
    <lineage>
        <taxon>Bacteria</taxon>
        <taxon>Pseudomonadati</taxon>
        <taxon>Campylobacterota</taxon>
        <taxon>Epsilonproteobacteria</taxon>
        <taxon>Campylobacterales</taxon>
        <taxon>Sulfurimonadaceae</taxon>
        <taxon>Sulfurimonas</taxon>
    </lineage>
</organism>
<feature type="region of interest" description="Disordered" evidence="3">
    <location>
        <begin position="97"/>
        <end position="136"/>
    </location>
</feature>
<proteinExistence type="predicted"/>
<protein>
    <recommendedName>
        <fullName evidence="6">Cadherin domain-containing protein</fullName>
    </recommendedName>
</protein>
<feature type="compositionally biased region" description="Low complexity" evidence="3">
    <location>
        <begin position="118"/>
        <end position="131"/>
    </location>
</feature>
<dbReference type="PROSITE" id="PS00330">
    <property type="entry name" value="HEMOLYSIN_CALCIUM"/>
    <property type="match status" value="9"/>
</dbReference>
<evidence type="ECO:0000313" key="5">
    <source>
        <dbReference type="Proteomes" id="UP000593580"/>
    </source>
</evidence>
<dbReference type="PANTHER" id="PTHR38340:SF1">
    <property type="entry name" value="S-LAYER PROTEIN"/>
    <property type="match status" value="1"/>
</dbReference>
<dbReference type="Gene3D" id="2.150.10.10">
    <property type="entry name" value="Serralysin-like metalloprotease, C-terminal"/>
    <property type="match status" value="5"/>
</dbReference>
<gene>
    <name evidence="4" type="ORF">FM071_06950</name>
</gene>
<evidence type="ECO:0008006" key="6">
    <source>
        <dbReference type="Google" id="ProtNLM"/>
    </source>
</evidence>
<dbReference type="InterPro" id="IPR001343">
    <property type="entry name" value="Hemolysn_Ca-bd"/>
</dbReference>
<dbReference type="InterPro" id="IPR011049">
    <property type="entry name" value="Serralysin-like_metalloprot_C"/>
</dbReference>
<dbReference type="RefSeq" id="WP_193110149.1">
    <property type="nucleotide sequence ID" value="NZ_CP041406.1"/>
</dbReference>
<accession>A0A7M1BB56</accession>
<feature type="compositionally biased region" description="Acidic residues" evidence="3">
    <location>
        <begin position="99"/>
        <end position="116"/>
    </location>
</feature>
<dbReference type="GO" id="GO:0005576">
    <property type="term" value="C:extracellular region"/>
    <property type="evidence" value="ECO:0007669"/>
    <property type="project" value="UniProtKB-SubCell"/>
</dbReference>